<sequence>MASKKYQTIVVGGGLAGMSAANTLHNKGIDYKVIEASNRSGGKVLSDRQNADVFFELGPQFVNKDMTEMARLIKASGMEIKETDMPENAISISSMNQEIDNLTDFDTRLDDWDGQVDERLSALYDRFFDDEGVKKIISSNQAELLNIHPDHISARALKEVNARYESEMSDLTHQSSGPLNQVISYLEKNIAGNIFYNEPVQQVVETNEGCTIITGAGEYEAASVIVAVPPTVASRISYSPNLKDQYQEALNSYTDGAIIKASWVYRQPFWHNHLVNGEVKRIQEIIYTDPKGVVVMDSSKKGEEHRLTMFIGADEAKKLDQEGEEHQRRMANQLLTEVFGDQAKNYEAMALSAWVNHPYCGGGYGASVHIGGKVDAAETLREPFHQFAFACSEIAEAFPNFMEGAVRSGQHAANRIAKEKR</sequence>
<feature type="binding site" evidence="4">
    <location>
        <position position="310"/>
    </location>
    <ligand>
        <name>substrate</name>
    </ligand>
</feature>
<dbReference type="KEGG" id="sale:EPH95_05880"/>
<comment type="similarity">
    <text evidence="2">Belongs to the flavin monoamine oxidase family.</text>
</comment>
<dbReference type="SUPFAM" id="SSF54373">
    <property type="entry name" value="FAD-linked reductases, C-terminal domain"/>
    <property type="match status" value="1"/>
</dbReference>
<dbReference type="InterPro" id="IPR036188">
    <property type="entry name" value="FAD/NAD-bd_sf"/>
</dbReference>
<dbReference type="InterPro" id="IPR001613">
    <property type="entry name" value="Flavin_amine_oxidase"/>
</dbReference>
<comment type="cofactor">
    <cofactor evidence="1">
        <name>FAD</name>
        <dbReference type="ChEBI" id="CHEBI:57692"/>
    </cofactor>
</comment>
<gene>
    <name evidence="6" type="ORF">EPH95_05880</name>
</gene>
<dbReference type="Proteomes" id="UP000319756">
    <property type="component" value="Chromosome"/>
</dbReference>
<feature type="binding site" evidence="4">
    <location>
        <position position="393"/>
    </location>
    <ligand>
        <name>FAD</name>
        <dbReference type="ChEBI" id="CHEBI:57692"/>
    </ligand>
</feature>
<dbReference type="RefSeq" id="WP_142088155.1">
    <property type="nucleotide sequence ID" value="NZ_CP035485.1"/>
</dbReference>
<evidence type="ECO:0000259" key="5">
    <source>
        <dbReference type="Pfam" id="PF01593"/>
    </source>
</evidence>
<dbReference type="Gene3D" id="3.50.50.60">
    <property type="entry name" value="FAD/NAD(P)-binding domain"/>
    <property type="match status" value="1"/>
</dbReference>
<feature type="binding site" evidence="4">
    <location>
        <position position="200"/>
    </location>
    <ligand>
        <name>FAD</name>
        <dbReference type="ChEBI" id="CHEBI:57692"/>
    </ligand>
</feature>
<feature type="domain" description="Amine oxidase" evidence="5">
    <location>
        <begin position="15"/>
        <end position="87"/>
    </location>
</feature>
<feature type="domain" description="Amine oxidase" evidence="5">
    <location>
        <begin position="120"/>
        <end position="416"/>
    </location>
</feature>
<evidence type="ECO:0000313" key="6">
    <source>
        <dbReference type="EMBL" id="QDI90766.1"/>
    </source>
</evidence>
<organism evidence="6 7">
    <name type="scientific">Salicibibacter halophilus</name>
    <dbReference type="NCBI Taxonomy" id="2502791"/>
    <lineage>
        <taxon>Bacteria</taxon>
        <taxon>Bacillati</taxon>
        <taxon>Bacillota</taxon>
        <taxon>Bacilli</taxon>
        <taxon>Bacillales</taxon>
        <taxon>Bacillaceae</taxon>
        <taxon>Salicibibacter</taxon>
    </lineage>
</organism>
<dbReference type="InterPro" id="IPR002937">
    <property type="entry name" value="Amino_oxidase"/>
</dbReference>
<dbReference type="OrthoDB" id="56323at2"/>
<dbReference type="PANTHER" id="PTHR43563:SF1">
    <property type="entry name" value="AMINE OXIDASE [FLAVIN-CONTAINING] B"/>
    <property type="match status" value="1"/>
</dbReference>
<dbReference type="GO" id="GO:0016491">
    <property type="term" value="F:oxidoreductase activity"/>
    <property type="evidence" value="ECO:0007669"/>
    <property type="project" value="UniProtKB-KW"/>
</dbReference>
<dbReference type="PANTHER" id="PTHR43563">
    <property type="entry name" value="AMINE OXIDASE"/>
    <property type="match status" value="1"/>
</dbReference>
<dbReference type="EMBL" id="CP035485">
    <property type="protein sequence ID" value="QDI90766.1"/>
    <property type="molecule type" value="Genomic_DNA"/>
</dbReference>
<dbReference type="PRINTS" id="PR00757">
    <property type="entry name" value="AMINEOXDASEF"/>
</dbReference>
<evidence type="ECO:0000256" key="2">
    <source>
        <dbReference type="ARBA" id="ARBA00005995"/>
    </source>
</evidence>
<evidence type="ECO:0000256" key="4">
    <source>
        <dbReference type="PIRSR" id="PIRSR601613-1"/>
    </source>
</evidence>
<name>A0A514LFY6_9BACI</name>
<protein>
    <submittedName>
        <fullName evidence="6">FAD-binding protein</fullName>
    </submittedName>
</protein>
<dbReference type="AlphaFoldDB" id="A0A514LFY6"/>
<feature type="binding site" evidence="4">
    <location>
        <begin position="35"/>
        <end position="36"/>
    </location>
    <ligand>
        <name>FAD</name>
        <dbReference type="ChEBI" id="CHEBI:57692"/>
    </ligand>
</feature>
<evidence type="ECO:0000313" key="7">
    <source>
        <dbReference type="Proteomes" id="UP000319756"/>
    </source>
</evidence>
<proteinExistence type="inferred from homology"/>
<keyword evidence="3" id="KW-0560">Oxidoreductase</keyword>
<dbReference type="SUPFAM" id="SSF51905">
    <property type="entry name" value="FAD/NAD(P)-binding domain"/>
    <property type="match status" value="1"/>
</dbReference>
<accession>A0A514LFY6</accession>
<evidence type="ECO:0000256" key="1">
    <source>
        <dbReference type="ARBA" id="ARBA00001974"/>
    </source>
</evidence>
<keyword evidence="7" id="KW-1185">Reference proteome</keyword>
<dbReference type="Pfam" id="PF01593">
    <property type="entry name" value="Amino_oxidase"/>
    <property type="match status" value="2"/>
</dbReference>
<evidence type="ECO:0000256" key="3">
    <source>
        <dbReference type="ARBA" id="ARBA00023002"/>
    </source>
</evidence>
<dbReference type="InterPro" id="IPR050703">
    <property type="entry name" value="Flavin_MAO"/>
</dbReference>
<reference evidence="7" key="1">
    <citation type="submission" date="2019-01" db="EMBL/GenBank/DDBJ databases">
        <title>Genomic analysis of Salicibibacter sp. NKC3-5.</title>
        <authorList>
            <person name="Oh Y.J."/>
        </authorList>
    </citation>
    <scope>NUCLEOTIDE SEQUENCE [LARGE SCALE GENOMIC DNA]</scope>
    <source>
        <strain evidence="7">NKC3-5</strain>
    </source>
</reference>